<dbReference type="Gene3D" id="1.20.5.1200">
    <property type="entry name" value="Alpha-tocopherol transfer"/>
    <property type="match status" value="1"/>
</dbReference>
<dbReference type="PANTHER" id="PTHR10174:SF213">
    <property type="entry name" value="CRAL-TRIO DOMAIN-CONTAINING PROTEIN"/>
    <property type="match status" value="1"/>
</dbReference>
<dbReference type="InterPro" id="IPR036273">
    <property type="entry name" value="CRAL/TRIO_N_dom_sf"/>
</dbReference>
<dbReference type="PRINTS" id="PR00180">
    <property type="entry name" value="CRETINALDHBP"/>
</dbReference>
<dbReference type="Proteomes" id="UP001378592">
    <property type="component" value="Unassembled WGS sequence"/>
</dbReference>
<evidence type="ECO:0000313" key="3">
    <source>
        <dbReference type="EMBL" id="KAK7871766.1"/>
    </source>
</evidence>
<dbReference type="CDD" id="cd00170">
    <property type="entry name" value="SEC14"/>
    <property type="match status" value="1"/>
</dbReference>
<proteinExistence type="predicted"/>
<dbReference type="InterPro" id="IPR036865">
    <property type="entry name" value="CRAL-TRIO_dom_sf"/>
</dbReference>
<dbReference type="SUPFAM" id="SSF52087">
    <property type="entry name" value="CRAL/TRIO domain"/>
    <property type="match status" value="1"/>
</dbReference>
<accession>A0AAN9VZW0</accession>
<dbReference type="Gene3D" id="3.40.525.10">
    <property type="entry name" value="CRAL-TRIO lipid binding domain"/>
    <property type="match status" value="1"/>
</dbReference>
<dbReference type="AlphaFoldDB" id="A0AAN9VZW0"/>
<feature type="region of interest" description="Disordered" evidence="1">
    <location>
        <begin position="272"/>
        <end position="296"/>
    </location>
</feature>
<evidence type="ECO:0000256" key="1">
    <source>
        <dbReference type="SAM" id="MobiDB-lite"/>
    </source>
</evidence>
<evidence type="ECO:0000313" key="4">
    <source>
        <dbReference type="Proteomes" id="UP001378592"/>
    </source>
</evidence>
<gene>
    <name evidence="3" type="ORF">R5R35_014033</name>
</gene>
<dbReference type="GO" id="GO:0016020">
    <property type="term" value="C:membrane"/>
    <property type="evidence" value="ECO:0007669"/>
    <property type="project" value="TreeGrafter"/>
</dbReference>
<dbReference type="PROSITE" id="PS50191">
    <property type="entry name" value="CRAL_TRIO"/>
    <property type="match status" value="1"/>
</dbReference>
<feature type="domain" description="CRAL-TRIO" evidence="2">
    <location>
        <begin position="99"/>
        <end position="251"/>
    </location>
</feature>
<dbReference type="PANTHER" id="PTHR10174">
    <property type="entry name" value="ALPHA-TOCOPHEROL TRANSFER PROTEIN-RELATED"/>
    <property type="match status" value="1"/>
</dbReference>
<dbReference type="GO" id="GO:1902936">
    <property type="term" value="F:phosphatidylinositol bisphosphate binding"/>
    <property type="evidence" value="ECO:0007669"/>
    <property type="project" value="TreeGrafter"/>
</dbReference>
<dbReference type="SMART" id="SM00516">
    <property type="entry name" value="SEC14"/>
    <property type="match status" value="1"/>
</dbReference>
<dbReference type="InterPro" id="IPR001251">
    <property type="entry name" value="CRAL-TRIO_dom"/>
</dbReference>
<evidence type="ECO:0000259" key="2">
    <source>
        <dbReference type="PROSITE" id="PS50191"/>
    </source>
</evidence>
<sequence length="304" mass="34563">MPPTQETSPSPPLEQSLKASVKLSRCDLEYLKEWLTKQPHLPPLTETELVPFLHSNDYSLEKTKTCIDKYFTMRTHAPEFFQSFDINKQICKDQLSIHHYVLLPKRDSQGNRIICSEFYNKDATLFDFDATTAVVYAYLDVIIREEPTCPGYVFVLNSGNTTFAHVSKTNVSSLCKSMTYFQQALPLKMKAIHVINVNAVAEACYALAKSFIGEELQQMLQFHSGKMEKFYETIPKDSLPTEFGGTLGSLAEFHETMADKLKERNEWLQQLSQKTVQDNKRPGDAKSAGDVFGMEGSFKKLDID</sequence>
<organism evidence="3 4">
    <name type="scientific">Gryllus longicercus</name>
    <dbReference type="NCBI Taxonomy" id="2509291"/>
    <lineage>
        <taxon>Eukaryota</taxon>
        <taxon>Metazoa</taxon>
        <taxon>Ecdysozoa</taxon>
        <taxon>Arthropoda</taxon>
        <taxon>Hexapoda</taxon>
        <taxon>Insecta</taxon>
        <taxon>Pterygota</taxon>
        <taxon>Neoptera</taxon>
        <taxon>Polyneoptera</taxon>
        <taxon>Orthoptera</taxon>
        <taxon>Ensifera</taxon>
        <taxon>Gryllidea</taxon>
        <taxon>Grylloidea</taxon>
        <taxon>Gryllidae</taxon>
        <taxon>Gryllinae</taxon>
        <taxon>Gryllus</taxon>
    </lineage>
</organism>
<dbReference type="Pfam" id="PF00650">
    <property type="entry name" value="CRAL_TRIO"/>
    <property type="match status" value="1"/>
</dbReference>
<dbReference type="SUPFAM" id="SSF46938">
    <property type="entry name" value="CRAL/TRIO N-terminal domain"/>
    <property type="match status" value="1"/>
</dbReference>
<comment type="caution">
    <text evidence="3">The sequence shown here is derived from an EMBL/GenBank/DDBJ whole genome shotgun (WGS) entry which is preliminary data.</text>
</comment>
<dbReference type="EMBL" id="JAZDUA010000034">
    <property type="protein sequence ID" value="KAK7871766.1"/>
    <property type="molecule type" value="Genomic_DNA"/>
</dbReference>
<keyword evidence="4" id="KW-1185">Reference proteome</keyword>
<protein>
    <recommendedName>
        <fullName evidence="2">CRAL-TRIO domain-containing protein</fullName>
    </recommendedName>
</protein>
<name>A0AAN9VZW0_9ORTH</name>
<reference evidence="3 4" key="1">
    <citation type="submission" date="2024-03" db="EMBL/GenBank/DDBJ databases">
        <title>The genome assembly and annotation of the cricket Gryllus longicercus Weissman &amp; Gray.</title>
        <authorList>
            <person name="Szrajer S."/>
            <person name="Gray D."/>
            <person name="Ylla G."/>
        </authorList>
    </citation>
    <scope>NUCLEOTIDE SEQUENCE [LARGE SCALE GENOMIC DNA]</scope>
    <source>
        <strain evidence="3">DAG 2021-001</strain>
        <tissue evidence="3">Whole body minus gut</tissue>
    </source>
</reference>